<name>A0A085LNZ7_9BILA</name>
<keyword evidence="2" id="KW-1185">Reference proteome</keyword>
<proteinExistence type="predicted"/>
<accession>A0A085LNZ7</accession>
<sequence>MLAFLSAAHPDTKVITCLLRCQLFLKLPILARSLQEEELQLCKDSVHADDRSHSLYHSQEQEAHELINLSIFGCIDETRSLKSPRVATSKRFRFFDTRSVTTLKPRSTTAEDGIAMSNFFTAAHRAV</sequence>
<gene>
    <name evidence="1" type="ORF">M513_12403</name>
</gene>
<evidence type="ECO:0000313" key="1">
    <source>
        <dbReference type="EMBL" id="KFD46693.1"/>
    </source>
</evidence>
<dbReference type="EMBL" id="KL363357">
    <property type="protein sequence ID" value="KFD46693.1"/>
    <property type="molecule type" value="Genomic_DNA"/>
</dbReference>
<organism evidence="1 2">
    <name type="scientific">Trichuris suis</name>
    <name type="common">pig whipworm</name>
    <dbReference type="NCBI Taxonomy" id="68888"/>
    <lineage>
        <taxon>Eukaryota</taxon>
        <taxon>Metazoa</taxon>
        <taxon>Ecdysozoa</taxon>
        <taxon>Nematoda</taxon>
        <taxon>Enoplea</taxon>
        <taxon>Dorylaimia</taxon>
        <taxon>Trichinellida</taxon>
        <taxon>Trichuridae</taxon>
        <taxon>Trichuris</taxon>
    </lineage>
</organism>
<dbReference type="Proteomes" id="UP000030764">
    <property type="component" value="Unassembled WGS sequence"/>
</dbReference>
<dbReference type="AlphaFoldDB" id="A0A085LNZ7"/>
<evidence type="ECO:0000313" key="2">
    <source>
        <dbReference type="Proteomes" id="UP000030764"/>
    </source>
</evidence>
<reference evidence="1 2" key="1">
    <citation type="journal article" date="2014" name="Nat. Genet.">
        <title>Genome and transcriptome of the porcine whipworm Trichuris suis.</title>
        <authorList>
            <person name="Jex A.R."/>
            <person name="Nejsum P."/>
            <person name="Schwarz E.M."/>
            <person name="Hu L."/>
            <person name="Young N.D."/>
            <person name="Hall R.S."/>
            <person name="Korhonen P.K."/>
            <person name="Liao S."/>
            <person name="Thamsborg S."/>
            <person name="Xia J."/>
            <person name="Xu P."/>
            <person name="Wang S."/>
            <person name="Scheerlinck J.P."/>
            <person name="Hofmann A."/>
            <person name="Sternberg P.W."/>
            <person name="Wang J."/>
            <person name="Gasser R.B."/>
        </authorList>
    </citation>
    <scope>NUCLEOTIDE SEQUENCE [LARGE SCALE GENOMIC DNA]</scope>
    <source>
        <strain evidence="1">DCEP-RM93M</strain>
    </source>
</reference>
<protein>
    <submittedName>
        <fullName evidence="1">Uncharacterized protein</fullName>
    </submittedName>
</protein>